<gene>
    <name evidence="1" type="ORF">A5844_001416</name>
</gene>
<keyword evidence="2" id="KW-1185">Reference proteome</keyword>
<sequence length="91" mass="10815">MIEKILLDEHSRMKLNVYGKLLILPPGEYILDNLRENLDSYLSLARLKKILFSIQEDLEKINHIQLLTNKNKLCINDQLIQYMHCLLYTSR</sequence>
<dbReference type="EMBL" id="NGMO01000002">
    <property type="protein sequence ID" value="OTP11281.1"/>
    <property type="molecule type" value="Genomic_DNA"/>
</dbReference>
<protein>
    <submittedName>
        <fullName evidence="1">Uncharacterized protein</fullName>
    </submittedName>
</protein>
<reference evidence="1 2" key="1">
    <citation type="submission" date="2017-05" db="EMBL/GenBank/DDBJ databases">
        <title>The Genome Sequence of Enterococcus sp. 10A9_DIV0425.</title>
        <authorList>
            <consortium name="The Broad Institute Genomics Platform"/>
            <consortium name="The Broad Institute Genomic Center for Infectious Diseases"/>
            <person name="Earl A."/>
            <person name="Manson A."/>
            <person name="Schwartman J."/>
            <person name="Gilmore M."/>
            <person name="Abouelleil A."/>
            <person name="Cao P."/>
            <person name="Chapman S."/>
            <person name="Cusick C."/>
            <person name="Shea T."/>
            <person name="Young S."/>
            <person name="Neafsey D."/>
            <person name="Nusbaum C."/>
            <person name="Birren B."/>
        </authorList>
    </citation>
    <scope>NUCLEOTIDE SEQUENCE [LARGE SCALE GENOMIC DNA]</scope>
    <source>
        <strain evidence="1 2">10A9_DIV0425</strain>
    </source>
</reference>
<evidence type="ECO:0000313" key="2">
    <source>
        <dbReference type="Proteomes" id="UP000194933"/>
    </source>
</evidence>
<dbReference type="AlphaFoldDB" id="A0A242K0U6"/>
<dbReference type="Proteomes" id="UP000194933">
    <property type="component" value="Unassembled WGS sequence"/>
</dbReference>
<name>A0A242K0U6_9ENTE</name>
<accession>A0A242K0U6</accession>
<proteinExistence type="predicted"/>
<dbReference type="STRING" id="1987383.A5844_001416"/>
<comment type="caution">
    <text evidence="1">The sequence shown here is derived from an EMBL/GenBank/DDBJ whole genome shotgun (WGS) entry which is preliminary data.</text>
</comment>
<organism evidence="1 2">
    <name type="scientific">Candidatus Enterococcus wittei</name>
    <dbReference type="NCBI Taxonomy" id="1987383"/>
    <lineage>
        <taxon>Bacteria</taxon>
        <taxon>Bacillati</taxon>
        <taxon>Bacillota</taxon>
        <taxon>Bacilli</taxon>
        <taxon>Lactobacillales</taxon>
        <taxon>Enterococcaceae</taxon>
        <taxon>Enterococcus</taxon>
    </lineage>
</organism>
<evidence type="ECO:0000313" key="1">
    <source>
        <dbReference type="EMBL" id="OTP11281.1"/>
    </source>
</evidence>
<dbReference type="RefSeq" id="WP_086284512.1">
    <property type="nucleotide sequence ID" value="NZ_NGMO01000002.1"/>
</dbReference>